<protein>
    <submittedName>
        <fullName evidence="3">HSNSD domain-containing protein</fullName>
    </submittedName>
</protein>
<name>A0A183L4F7_9TREM</name>
<reference evidence="1 2" key="2">
    <citation type="submission" date="2018-11" db="EMBL/GenBank/DDBJ databases">
        <authorList>
            <consortium name="Pathogen Informatics"/>
        </authorList>
    </citation>
    <scope>NUCLEOTIDE SEQUENCE [LARGE SCALE GENOMIC DNA]</scope>
    <source>
        <strain evidence="1">Dakar</strain>
        <strain evidence="2">Dakar, Senegal</strain>
    </source>
</reference>
<proteinExistence type="predicted"/>
<evidence type="ECO:0000313" key="2">
    <source>
        <dbReference type="Proteomes" id="UP000279833"/>
    </source>
</evidence>
<dbReference type="WBParaSite" id="SCUD_0002222001-mRNA-1">
    <property type="protein sequence ID" value="SCUD_0002222001-mRNA-1"/>
    <property type="gene ID" value="SCUD_0002222001"/>
</dbReference>
<dbReference type="EMBL" id="UZAK01048671">
    <property type="protein sequence ID" value="VDP78100.1"/>
    <property type="molecule type" value="Genomic_DNA"/>
</dbReference>
<dbReference type="STRING" id="6186.A0A183L4F7"/>
<accession>A0A183L4F7</accession>
<evidence type="ECO:0000313" key="3">
    <source>
        <dbReference type="WBParaSite" id="SCUD_0002222001-mRNA-1"/>
    </source>
</evidence>
<dbReference type="Proteomes" id="UP000279833">
    <property type="component" value="Unassembled WGS sequence"/>
</dbReference>
<reference evidence="3" key="1">
    <citation type="submission" date="2016-06" db="UniProtKB">
        <authorList>
            <consortium name="WormBaseParasite"/>
        </authorList>
    </citation>
    <scope>IDENTIFICATION</scope>
</reference>
<dbReference type="AlphaFoldDB" id="A0A183L4F7"/>
<evidence type="ECO:0000313" key="1">
    <source>
        <dbReference type="EMBL" id="VDP78100.1"/>
    </source>
</evidence>
<sequence length="119" mass="13320">MYLLFAVGRSFTKTFCVITLKDYSTESHSGTFPVYQSLVLEDVGLFDGIQRVLFAFRPGGIWLSSILLLDTIVYLSKGTFHASPPSSHPFSSQFSGIVSKMNISSCMSDIAYWFQCSFF</sequence>
<gene>
    <name evidence="1" type="ORF">SCUD_LOCUS22217</name>
</gene>
<keyword evidence="2" id="KW-1185">Reference proteome</keyword>
<organism evidence="3">
    <name type="scientific">Schistosoma curassoni</name>
    <dbReference type="NCBI Taxonomy" id="6186"/>
    <lineage>
        <taxon>Eukaryota</taxon>
        <taxon>Metazoa</taxon>
        <taxon>Spiralia</taxon>
        <taxon>Lophotrochozoa</taxon>
        <taxon>Platyhelminthes</taxon>
        <taxon>Trematoda</taxon>
        <taxon>Digenea</taxon>
        <taxon>Strigeidida</taxon>
        <taxon>Schistosomatoidea</taxon>
        <taxon>Schistosomatidae</taxon>
        <taxon>Schistosoma</taxon>
    </lineage>
</organism>